<organism evidence="2 3">
    <name type="scientific">Nitratireductor aestuarii</name>
    <dbReference type="NCBI Taxonomy" id="1735103"/>
    <lineage>
        <taxon>Bacteria</taxon>
        <taxon>Pseudomonadati</taxon>
        <taxon>Pseudomonadota</taxon>
        <taxon>Alphaproteobacteria</taxon>
        <taxon>Hyphomicrobiales</taxon>
        <taxon>Phyllobacteriaceae</taxon>
        <taxon>Nitratireductor</taxon>
    </lineage>
</organism>
<name>A0A916S0R2_9HYPH</name>
<evidence type="ECO:0000313" key="3">
    <source>
        <dbReference type="Proteomes" id="UP000636264"/>
    </source>
</evidence>
<dbReference type="Proteomes" id="UP000636264">
    <property type="component" value="Unassembled WGS sequence"/>
</dbReference>
<reference evidence="2" key="2">
    <citation type="submission" date="2020-09" db="EMBL/GenBank/DDBJ databases">
        <authorList>
            <person name="Sun Q."/>
            <person name="Zhou Y."/>
        </authorList>
    </citation>
    <scope>NUCLEOTIDE SEQUENCE</scope>
    <source>
        <strain evidence="2">CGMCC 1.15320</strain>
    </source>
</reference>
<accession>A0A916S0R2</accession>
<gene>
    <name evidence="2" type="ORF">GCM10011385_36920</name>
</gene>
<protein>
    <submittedName>
        <fullName evidence="2">Cobalamin biosynthesis protein CbiG</fullName>
    </submittedName>
</protein>
<dbReference type="InterPro" id="IPR052553">
    <property type="entry name" value="CbiG_hydrolase"/>
</dbReference>
<dbReference type="PANTHER" id="PTHR37477:SF1">
    <property type="entry name" value="COBALT-PRECORRIN-5A HYDROLASE"/>
    <property type="match status" value="1"/>
</dbReference>
<dbReference type="EMBL" id="BMIF01000015">
    <property type="protein sequence ID" value="GGA79332.1"/>
    <property type="molecule type" value="Genomic_DNA"/>
</dbReference>
<evidence type="ECO:0000259" key="1">
    <source>
        <dbReference type="Pfam" id="PF01890"/>
    </source>
</evidence>
<keyword evidence="3" id="KW-1185">Reference proteome</keyword>
<dbReference type="GO" id="GO:0009236">
    <property type="term" value="P:cobalamin biosynthetic process"/>
    <property type="evidence" value="ECO:0007669"/>
    <property type="project" value="InterPro"/>
</dbReference>
<dbReference type="InterPro" id="IPR036518">
    <property type="entry name" value="CobE/GbiG_C_sf"/>
</dbReference>
<comment type="caution">
    <text evidence="2">The sequence shown here is derived from an EMBL/GenBank/DDBJ whole genome shotgun (WGS) entry which is preliminary data.</text>
</comment>
<dbReference type="PANTHER" id="PTHR37477">
    <property type="entry name" value="COBALT-PRECORRIN-5A HYDROLASE"/>
    <property type="match status" value="1"/>
</dbReference>
<reference evidence="2" key="1">
    <citation type="journal article" date="2014" name="Int. J. Syst. Evol. Microbiol.">
        <title>Complete genome sequence of Corynebacterium casei LMG S-19264T (=DSM 44701T), isolated from a smear-ripened cheese.</title>
        <authorList>
            <consortium name="US DOE Joint Genome Institute (JGI-PGF)"/>
            <person name="Walter F."/>
            <person name="Albersmeier A."/>
            <person name="Kalinowski J."/>
            <person name="Ruckert C."/>
        </authorList>
    </citation>
    <scope>NUCLEOTIDE SEQUENCE</scope>
    <source>
        <strain evidence="2">CGMCC 1.15320</strain>
    </source>
</reference>
<dbReference type="AlphaFoldDB" id="A0A916S0R2"/>
<proteinExistence type="predicted"/>
<dbReference type="Gene3D" id="3.30.420.180">
    <property type="entry name" value="CobE/GbiG C-terminal domain"/>
    <property type="match status" value="1"/>
</dbReference>
<evidence type="ECO:0000313" key="2">
    <source>
        <dbReference type="EMBL" id="GGA79332.1"/>
    </source>
</evidence>
<feature type="domain" description="CobE/GbiG C-terminal" evidence="1">
    <location>
        <begin position="18"/>
        <end position="135"/>
    </location>
</feature>
<dbReference type="SUPFAM" id="SSF159664">
    <property type="entry name" value="CobE/GbiG C-terminal domain-like"/>
    <property type="match status" value="1"/>
</dbReference>
<dbReference type="InterPro" id="IPR002750">
    <property type="entry name" value="CobE/GbiG_C"/>
</dbReference>
<sequence>MASRYAGHAMGLGEAMKVAGLGCRSGVPVHEVLAALTAALAEHGLVGSALGALATIPIRAQEPALQEAARLLSLPLTVPSAEDLQQAETLTHSSASLDATGLACASEAAAIAAVGRNGILLGPRLVIGNVTCAIAICKEGS</sequence>
<dbReference type="Pfam" id="PF01890">
    <property type="entry name" value="CbiG_C"/>
    <property type="match status" value="1"/>
</dbReference>